<dbReference type="SUPFAM" id="SSF50370">
    <property type="entry name" value="Ricin B-like lectins"/>
    <property type="match status" value="2"/>
</dbReference>
<evidence type="ECO:0000259" key="1">
    <source>
        <dbReference type="Pfam" id="PF14200"/>
    </source>
</evidence>
<dbReference type="Pfam" id="PF14200">
    <property type="entry name" value="RicinB_lectin_2"/>
    <property type="match status" value="2"/>
</dbReference>
<dbReference type="AlphaFoldDB" id="A0A8H2XF81"/>
<dbReference type="InterPro" id="IPR000772">
    <property type="entry name" value="Ricin_B_lectin"/>
</dbReference>
<dbReference type="EMBL" id="CAJMXA010000304">
    <property type="protein sequence ID" value="CAE6425193.1"/>
    <property type="molecule type" value="Genomic_DNA"/>
</dbReference>
<dbReference type="Proteomes" id="UP000663853">
    <property type="component" value="Unassembled WGS sequence"/>
</dbReference>
<evidence type="ECO:0000313" key="2">
    <source>
        <dbReference type="EMBL" id="CAE6425193.1"/>
    </source>
</evidence>
<proteinExistence type="predicted"/>
<accession>A0A8H2XF81</accession>
<dbReference type="InterPro" id="IPR035992">
    <property type="entry name" value="Ricin_B-like_lectins"/>
</dbReference>
<name>A0A8H2XF81_9AGAM</name>
<gene>
    <name evidence="2" type="ORF">RDB_LOCUS17455</name>
</gene>
<protein>
    <recommendedName>
        <fullName evidence="1">Ricin B lectin domain-containing protein</fullName>
    </recommendedName>
</protein>
<comment type="caution">
    <text evidence="2">The sequence shown here is derived from an EMBL/GenBank/DDBJ whole genome shotgun (WGS) entry which is preliminary data.</text>
</comment>
<reference evidence="2" key="1">
    <citation type="submission" date="2021-01" db="EMBL/GenBank/DDBJ databases">
        <authorList>
            <person name="Kaushik A."/>
        </authorList>
    </citation>
    <scope>NUCLEOTIDE SEQUENCE</scope>
    <source>
        <strain evidence="2">AG6-10EEA</strain>
    </source>
</reference>
<evidence type="ECO:0000313" key="3">
    <source>
        <dbReference type="Proteomes" id="UP000663853"/>
    </source>
</evidence>
<organism evidence="2 3">
    <name type="scientific">Rhizoctonia solani</name>
    <dbReference type="NCBI Taxonomy" id="456999"/>
    <lineage>
        <taxon>Eukaryota</taxon>
        <taxon>Fungi</taxon>
        <taxon>Dikarya</taxon>
        <taxon>Basidiomycota</taxon>
        <taxon>Agaricomycotina</taxon>
        <taxon>Agaricomycetes</taxon>
        <taxon>Cantharellales</taxon>
        <taxon>Ceratobasidiaceae</taxon>
        <taxon>Rhizoctonia</taxon>
    </lineage>
</organism>
<sequence>MSAFSGVYRITNVESGTVLTMTDPRQPIVCATTDVQDKKSLWRFTLQPDGGYRLTNEMYGLQTRIDNYTNTKLFGAKYGGHVWSIRNGAENEYIIHSGVSSYVVGLPKVDQSSETSVQVSFDKAARYQRWGIEKASESDRRDPSTSPGIYVITSTHTGTAIGLKPGSQDGVFSYEPDGSTGQQWDIQPSGNSNYMTIRSVATNAYVAFPDFEQGAVLELSPAPRDYVIAESDTGFCIAPAEKPDFVVDLTAGRAENGTEIILWENHGRENQRWFFQPPSN</sequence>
<feature type="domain" description="Ricin B lectin" evidence="1">
    <location>
        <begin position="5"/>
        <end position="66"/>
    </location>
</feature>
<dbReference type="PROSITE" id="PS50231">
    <property type="entry name" value="RICIN_B_LECTIN"/>
    <property type="match status" value="1"/>
</dbReference>
<dbReference type="Gene3D" id="2.80.10.50">
    <property type="match status" value="2"/>
</dbReference>
<feature type="domain" description="Ricin B lectin" evidence="1">
    <location>
        <begin position="128"/>
        <end position="208"/>
    </location>
</feature>